<proteinExistence type="predicted"/>
<reference evidence="3 4" key="1">
    <citation type="submission" date="2019-12" db="EMBL/GenBank/DDBJ databases">
        <title>Maritimibacter sp. nov. sp. isolated from sea sand.</title>
        <authorList>
            <person name="Kim J."/>
            <person name="Jeong S.E."/>
            <person name="Jung H.S."/>
            <person name="Jeon C.O."/>
        </authorList>
    </citation>
    <scope>NUCLEOTIDE SEQUENCE [LARGE SCALE GENOMIC DNA]</scope>
    <source>
        <strain evidence="3 4">DP07</strain>
    </source>
</reference>
<dbReference type="AlphaFoldDB" id="A0A845LXL6"/>
<accession>A0A845LXL6</accession>
<keyword evidence="1" id="KW-0560">Oxidoreductase</keyword>
<dbReference type="PANTHER" id="PTHR13847">
    <property type="entry name" value="SARCOSINE DEHYDROGENASE-RELATED"/>
    <property type="match status" value="1"/>
</dbReference>
<dbReference type="PANTHER" id="PTHR13847:SF287">
    <property type="entry name" value="FAD-DEPENDENT OXIDOREDUCTASE DOMAIN-CONTAINING PROTEIN 1"/>
    <property type="match status" value="1"/>
</dbReference>
<dbReference type="Gene3D" id="3.50.50.60">
    <property type="entry name" value="FAD/NAD(P)-binding domain"/>
    <property type="match status" value="1"/>
</dbReference>
<dbReference type="SUPFAM" id="SSF51905">
    <property type="entry name" value="FAD/NAD(P)-binding domain"/>
    <property type="match status" value="1"/>
</dbReference>
<dbReference type="GO" id="GO:0016491">
    <property type="term" value="F:oxidoreductase activity"/>
    <property type="evidence" value="ECO:0007669"/>
    <property type="project" value="UniProtKB-KW"/>
</dbReference>
<dbReference type="Proteomes" id="UP000467322">
    <property type="component" value="Unassembled WGS sequence"/>
</dbReference>
<organism evidence="3 4">
    <name type="scientific">Maritimibacter harenae</name>
    <dbReference type="NCBI Taxonomy" id="2606218"/>
    <lineage>
        <taxon>Bacteria</taxon>
        <taxon>Pseudomonadati</taxon>
        <taxon>Pseudomonadota</taxon>
        <taxon>Alphaproteobacteria</taxon>
        <taxon>Rhodobacterales</taxon>
        <taxon>Roseobacteraceae</taxon>
        <taxon>Maritimibacter</taxon>
    </lineage>
</organism>
<dbReference type="Gene3D" id="3.30.9.10">
    <property type="entry name" value="D-Amino Acid Oxidase, subunit A, domain 2"/>
    <property type="match status" value="1"/>
</dbReference>
<evidence type="ECO:0000259" key="2">
    <source>
        <dbReference type="Pfam" id="PF01266"/>
    </source>
</evidence>
<dbReference type="InterPro" id="IPR006076">
    <property type="entry name" value="FAD-dep_OxRdtase"/>
</dbReference>
<protein>
    <submittedName>
        <fullName evidence="3">FAD-dependent oxidoreductase</fullName>
    </submittedName>
</protein>
<evidence type="ECO:0000313" key="3">
    <source>
        <dbReference type="EMBL" id="MZR12525.1"/>
    </source>
</evidence>
<dbReference type="InterPro" id="IPR036188">
    <property type="entry name" value="FAD/NAD-bd_sf"/>
</dbReference>
<evidence type="ECO:0000313" key="4">
    <source>
        <dbReference type="Proteomes" id="UP000467322"/>
    </source>
</evidence>
<comment type="caution">
    <text evidence="3">The sequence shown here is derived from an EMBL/GenBank/DDBJ whole genome shotgun (WGS) entry which is preliminary data.</text>
</comment>
<keyword evidence="4" id="KW-1185">Reference proteome</keyword>
<sequence>MEDFLVIGGGIAGLTAGAHLARHGTVVVLEAESALGFHASSRSAAIFVPTYGAPSVKALSLASAEALHDLGVTSPRGIMGVGQAGDEPRLSQMAADMSLTPIPVAQAVERMSILDEDAIACAAHREEAWDIDTDALLQHYAREVRANGRIDTGAEVTGIFREAEGWRVETAAGTERARVIVNAAGAWADRVAEMAGIAPLGFTPLRRSMARIEVPGGADASGWPMVIGAQETWYSKPDAGALIVSPSDADPQPPMDAWADDMVLAEGLAAFEAHVTGEVTRMLANWAGLRTFSPDRALVIGPAPTDPAFLWMAGQGGYGFQTAPAAGRLLAARALDRVADVGETTARACDPARFA</sequence>
<name>A0A845LXL6_9RHOB</name>
<gene>
    <name evidence="3" type="ORF">GQE99_05775</name>
</gene>
<dbReference type="EMBL" id="WTUX01000010">
    <property type="protein sequence ID" value="MZR12525.1"/>
    <property type="molecule type" value="Genomic_DNA"/>
</dbReference>
<dbReference type="RefSeq" id="WP_161350642.1">
    <property type="nucleotide sequence ID" value="NZ_WTUX01000010.1"/>
</dbReference>
<feature type="domain" description="FAD dependent oxidoreductase" evidence="2">
    <location>
        <begin position="3"/>
        <end position="333"/>
    </location>
</feature>
<dbReference type="GO" id="GO:0005737">
    <property type="term" value="C:cytoplasm"/>
    <property type="evidence" value="ECO:0007669"/>
    <property type="project" value="TreeGrafter"/>
</dbReference>
<dbReference type="Pfam" id="PF01266">
    <property type="entry name" value="DAO"/>
    <property type="match status" value="1"/>
</dbReference>
<evidence type="ECO:0000256" key="1">
    <source>
        <dbReference type="ARBA" id="ARBA00023002"/>
    </source>
</evidence>